<dbReference type="PANTHER" id="PTHR12112">
    <property type="entry name" value="BNIP - RELATED"/>
    <property type="match status" value="1"/>
</dbReference>
<comment type="caution">
    <text evidence="7">The sequence shown here is derived from an EMBL/GenBank/DDBJ whole genome shotgun (WGS) entry which is preliminary data.</text>
</comment>
<reference evidence="7 8" key="1">
    <citation type="submission" date="2024-07" db="EMBL/GenBank/DDBJ databases">
        <title>Chromosome-level genome assembly of the water stick insect Ranatra chinensis (Heteroptera: Nepidae).</title>
        <authorList>
            <person name="Liu X."/>
        </authorList>
    </citation>
    <scope>NUCLEOTIDE SEQUENCE [LARGE SCALE GENOMIC DNA]</scope>
    <source>
        <strain evidence="7">Cailab_2021Rc</strain>
        <tissue evidence="7">Muscle</tissue>
    </source>
</reference>
<keyword evidence="4" id="KW-0378">Hydrolase</keyword>
<comment type="subcellular location">
    <subcellularLocation>
        <location evidence="1">Cytoplasm</location>
    </subcellularLocation>
</comment>
<dbReference type="Gene3D" id="3.40.525.10">
    <property type="entry name" value="CRAL-TRIO lipid binding domain"/>
    <property type="match status" value="1"/>
</dbReference>
<evidence type="ECO:0000313" key="8">
    <source>
        <dbReference type="Proteomes" id="UP001558652"/>
    </source>
</evidence>
<proteinExistence type="predicted"/>
<dbReference type="Pfam" id="PF12496">
    <property type="entry name" value="BNIP2"/>
    <property type="match status" value="1"/>
</dbReference>
<accession>A0ABD0YCD6</accession>
<organism evidence="7 8">
    <name type="scientific">Ranatra chinensis</name>
    <dbReference type="NCBI Taxonomy" id="642074"/>
    <lineage>
        <taxon>Eukaryota</taxon>
        <taxon>Metazoa</taxon>
        <taxon>Ecdysozoa</taxon>
        <taxon>Arthropoda</taxon>
        <taxon>Hexapoda</taxon>
        <taxon>Insecta</taxon>
        <taxon>Pterygota</taxon>
        <taxon>Neoptera</taxon>
        <taxon>Paraneoptera</taxon>
        <taxon>Hemiptera</taxon>
        <taxon>Heteroptera</taxon>
        <taxon>Panheteroptera</taxon>
        <taxon>Nepomorpha</taxon>
        <taxon>Nepidae</taxon>
        <taxon>Ranatrinae</taxon>
        <taxon>Ranatra</taxon>
    </lineage>
</organism>
<dbReference type="SUPFAM" id="SSF52087">
    <property type="entry name" value="CRAL/TRIO domain"/>
    <property type="match status" value="1"/>
</dbReference>
<evidence type="ECO:0000256" key="3">
    <source>
        <dbReference type="ARBA" id="ARBA00022723"/>
    </source>
</evidence>
<dbReference type="AlphaFoldDB" id="A0ABD0YCD6"/>
<dbReference type="PROSITE" id="PS50191">
    <property type="entry name" value="CRAL_TRIO"/>
    <property type="match status" value="1"/>
</dbReference>
<dbReference type="CDD" id="cd00170">
    <property type="entry name" value="SEC14"/>
    <property type="match status" value="1"/>
</dbReference>
<dbReference type="Proteomes" id="UP001558652">
    <property type="component" value="Unassembled WGS sequence"/>
</dbReference>
<dbReference type="PANTHER" id="PTHR12112:SF22">
    <property type="entry name" value="MANGANESE-DEPENDENT INORGANIC PYROPHOSPHATASE-RELATED"/>
    <property type="match status" value="1"/>
</dbReference>
<evidence type="ECO:0000313" key="7">
    <source>
        <dbReference type="EMBL" id="KAL1128912.1"/>
    </source>
</evidence>
<evidence type="ECO:0000259" key="6">
    <source>
        <dbReference type="PROSITE" id="PS50191"/>
    </source>
</evidence>
<keyword evidence="8" id="KW-1185">Reference proteome</keyword>
<dbReference type="InterPro" id="IPR001251">
    <property type="entry name" value="CRAL-TRIO_dom"/>
</dbReference>
<feature type="domain" description="CRAL-TRIO" evidence="6">
    <location>
        <begin position="107"/>
        <end position="265"/>
    </location>
</feature>
<keyword evidence="5" id="KW-0464">Manganese</keyword>
<dbReference type="SMART" id="SM00516">
    <property type="entry name" value="SEC14"/>
    <property type="match status" value="1"/>
</dbReference>
<dbReference type="EMBL" id="JBFDAA010000009">
    <property type="protein sequence ID" value="KAL1128912.1"/>
    <property type="molecule type" value="Genomic_DNA"/>
</dbReference>
<keyword evidence="3" id="KW-0479">Metal-binding</keyword>
<evidence type="ECO:0000256" key="4">
    <source>
        <dbReference type="ARBA" id="ARBA00022801"/>
    </source>
</evidence>
<evidence type="ECO:0000256" key="2">
    <source>
        <dbReference type="ARBA" id="ARBA00022490"/>
    </source>
</evidence>
<dbReference type="InterPro" id="IPR022181">
    <property type="entry name" value="Bcl2-/adenovirus-E1B"/>
</dbReference>
<keyword evidence="2" id="KW-0963">Cytoplasm</keyword>
<dbReference type="Pfam" id="PF13716">
    <property type="entry name" value="CRAL_TRIO_2"/>
    <property type="match status" value="1"/>
</dbReference>
<evidence type="ECO:0000256" key="5">
    <source>
        <dbReference type="ARBA" id="ARBA00023211"/>
    </source>
</evidence>
<protein>
    <recommendedName>
        <fullName evidence="6">CRAL-TRIO domain-containing protein</fullName>
    </recommendedName>
</protein>
<evidence type="ECO:0000256" key="1">
    <source>
        <dbReference type="ARBA" id="ARBA00004496"/>
    </source>
</evidence>
<dbReference type="GO" id="GO:0005737">
    <property type="term" value="C:cytoplasm"/>
    <property type="evidence" value="ECO:0007669"/>
    <property type="project" value="UniProtKB-SubCell"/>
</dbReference>
<name>A0ABD0YCD6_9HEMI</name>
<dbReference type="FunFam" id="3.40.525.10:FF:000001">
    <property type="entry name" value="BCL2/adenovirus E1B protein-interacting protein 2"/>
    <property type="match status" value="1"/>
</dbReference>
<gene>
    <name evidence="7" type="ORF">AAG570_013446</name>
</gene>
<sequence length="271" mass="31622">MGLSDDEEEEEDRSIFEAVLSPDCRDVRLRRERPEQRQKKKIRITEEMLKGELDDISNWSDDDLDEILSPSLGSPDELEDSILERLEEASPMSNVGGVERRIDMKVIEPYKRVLSHGGYLTSGAHNAIVVFSACYLPHHSRLDYTYVMDNLFGYILSTLDQLITDDYVLVYLHGGTAKDCVPPFSWLKRCYRTIDRKLRKNLKRLYMVHPTFWLKTIVLMTRPFVSSKFSRKIQFVNSLSELYETIPVEQASIPDRVHQYDRLKQSIQQNK</sequence>
<dbReference type="InterPro" id="IPR036865">
    <property type="entry name" value="CRAL-TRIO_dom_sf"/>
</dbReference>